<sequence>MEQFCSKLTRYNRLPNITNHRCLNLSQELTTSKSKKRLTQQKLQALSNQKDDSNNYYHHTTIYNLKQNKDTFKVSNNPEMSSSKYNETLTKLMVSDFKKKVDAFLKKNNYKSNLISSKITSSSKELLQQIKYEESLNKSLCSNKYTVQTEKKSMKTMEICILGNNKVVTKQVISSELLQQRLLKQKETFLRDDRFNYDLKMTTMMEQYAEIVNRIQEKTFTIKIPDNYIIQMSDYNEYYQIKEDSMNNFLQNNLQIIADQIIHEIQQSKITTPKILSNQTSQIVEQIAQYPIYQIEHKINTEPSYANESEIFKSESDHQEQIIPDKKISNKKNKQKQKNQQNQSEQSRLPETFESAVIITDNDNIRRRNKVIPKIEQQEDLELLQQKELEIEKKQLIIKKLREFNQKFKPKKYLRKQSEKANIIIEDPILLAESKGEILRTFSLRPSDNIATLNEINEIIRIKKQELSEHRQEQLRQQEQNFEDQFQDKNGQQRPLHLIVNGKPFSELREAELWDSKKNSPRSFRKQRQQNIPNSTVQEQNSQGLMLETNLDQQQNNINEESQNQIDSTKNIQEEEKIDNNINYQQINYENVISYEERMKQECQDIFDILLATDSVYDLRIDDYQIGKPYSYKVNHSNLIFLQELEEKVFIHQVLWRRELQEVIPKLNSVNRQLSFEVDSEDEYNLDSKQLNGEEEGVDNGHDVQENSQI</sequence>
<dbReference type="OMA" id="HKINTEP"/>
<name>A0A8S1T211_PAROT</name>
<dbReference type="AlphaFoldDB" id="A0A8S1T211"/>
<dbReference type="Proteomes" id="UP000683925">
    <property type="component" value="Unassembled WGS sequence"/>
</dbReference>
<keyword evidence="3" id="KW-1185">Reference proteome</keyword>
<proteinExistence type="predicted"/>
<protein>
    <submittedName>
        <fullName evidence="2">Uncharacterized protein</fullName>
    </submittedName>
</protein>
<reference evidence="2" key="1">
    <citation type="submission" date="2021-01" db="EMBL/GenBank/DDBJ databases">
        <authorList>
            <consortium name="Genoscope - CEA"/>
            <person name="William W."/>
        </authorList>
    </citation>
    <scope>NUCLEOTIDE SEQUENCE</scope>
</reference>
<accession>A0A8S1T211</accession>
<feature type="region of interest" description="Disordered" evidence="1">
    <location>
        <begin position="313"/>
        <end position="352"/>
    </location>
</feature>
<feature type="region of interest" description="Disordered" evidence="1">
    <location>
        <begin position="690"/>
        <end position="710"/>
    </location>
</feature>
<feature type="compositionally biased region" description="Basic and acidic residues" evidence="1">
    <location>
        <begin position="313"/>
        <end position="328"/>
    </location>
</feature>
<evidence type="ECO:0000313" key="3">
    <source>
        <dbReference type="Proteomes" id="UP000683925"/>
    </source>
</evidence>
<dbReference type="EMBL" id="CAJJDP010000017">
    <property type="protein sequence ID" value="CAD8145509.1"/>
    <property type="molecule type" value="Genomic_DNA"/>
</dbReference>
<organism evidence="2 3">
    <name type="scientific">Paramecium octaurelia</name>
    <dbReference type="NCBI Taxonomy" id="43137"/>
    <lineage>
        <taxon>Eukaryota</taxon>
        <taxon>Sar</taxon>
        <taxon>Alveolata</taxon>
        <taxon>Ciliophora</taxon>
        <taxon>Intramacronucleata</taxon>
        <taxon>Oligohymenophorea</taxon>
        <taxon>Peniculida</taxon>
        <taxon>Parameciidae</taxon>
        <taxon>Paramecium</taxon>
    </lineage>
</organism>
<gene>
    <name evidence="2" type="ORF">POCTA_138.1.T0170264</name>
</gene>
<feature type="compositionally biased region" description="Basic and acidic residues" evidence="1">
    <location>
        <begin position="699"/>
        <end position="710"/>
    </location>
</feature>
<evidence type="ECO:0000256" key="1">
    <source>
        <dbReference type="SAM" id="MobiDB-lite"/>
    </source>
</evidence>
<feature type="compositionally biased region" description="Basic residues" evidence="1">
    <location>
        <begin position="519"/>
        <end position="528"/>
    </location>
</feature>
<evidence type="ECO:0000313" key="2">
    <source>
        <dbReference type="EMBL" id="CAD8145509.1"/>
    </source>
</evidence>
<feature type="region of interest" description="Disordered" evidence="1">
    <location>
        <begin position="514"/>
        <end position="541"/>
    </location>
</feature>
<dbReference type="OrthoDB" id="308602at2759"/>
<feature type="compositionally biased region" description="Polar residues" evidence="1">
    <location>
        <begin position="529"/>
        <end position="541"/>
    </location>
</feature>
<comment type="caution">
    <text evidence="2">The sequence shown here is derived from an EMBL/GenBank/DDBJ whole genome shotgun (WGS) entry which is preliminary data.</text>
</comment>